<keyword evidence="5" id="KW-1185">Reference proteome</keyword>
<comment type="similarity">
    <text evidence="1">Belongs to the C/M/P thioester hydrolase family.</text>
</comment>
<evidence type="ECO:0000313" key="5">
    <source>
        <dbReference type="Proteomes" id="UP001283341"/>
    </source>
</evidence>
<dbReference type="Gene3D" id="2.40.160.210">
    <property type="entry name" value="Acyl-CoA thioesterase, double hotdog domain"/>
    <property type="match status" value="1"/>
</dbReference>
<evidence type="ECO:0000313" key="4">
    <source>
        <dbReference type="EMBL" id="KAK3313565.1"/>
    </source>
</evidence>
<dbReference type="GO" id="GO:0006637">
    <property type="term" value="P:acyl-CoA metabolic process"/>
    <property type="evidence" value="ECO:0007669"/>
    <property type="project" value="InterPro"/>
</dbReference>
<dbReference type="GO" id="GO:0005782">
    <property type="term" value="C:peroxisomal matrix"/>
    <property type="evidence" value="ECO:0007669"/>
    <property type="project" value="TreeGrafter"/>
</dbReference>
<dbReference type="AlphaFoldDB" id="A0AAE0LZR1"/>
<accession>A0AAE0LZR1</accession>
<dbReference type="GO" id="GO:0009062">
    <property type="term" value="P:fatty acid catabolic process"/>
    <property type="evidence" value="ECO:0007669"/>
    <property type="project" value="TreeGrafter"/>
</dbReference>
<gene>
    <name evidence="4" type="ORF">B0H66DRAFT_356313</name>
</gene>
<proteinExistence type="inferred from homology"/>
<dbReference type="Pfam" id="PF13622">
    <property type="entry name" value="4HBT_3"/>
    <property type="match status" value="1"/>
</dbReference>
<evidence type="ECO:0000256" key="1">
    <source>
        <dbReference type="ARBA" id="ARBA00006538"/>
    </source>
</evidence>
<reference evidence="4" key="2">
    <citation type="submission" date="2023-06" db="EMBL/GenBank/DDBJ databases">
        <authorList>
            <consortium name="Lawrence Berkeley National Laboratory"/>
            <person name="Haridas S."/>
            <person name="Hensen N."/>
            <person name="Bonometti L."/>
            <person name="Westerberg I."/>
            <person name="Brannstrom I.O."/>
            <person name="Guillou S."/>
            <person name="Cros-Aarteil S."/>
            <person name="Calhoun S."/>
            <person name="Kuo A."/>
            <person name="Mondo S."/>
            <person name="Pangilinan J."/>
            <person name="Riley R."/>
            <person name="Labutti K."/>
            <person name="Andreopoulos B."/>
            <person name="Lipzen A."/>
            <person name="Chen C."/>
            <person name="Yanf M."/>
            <person name="Daum C."/>
            <person name="Ng V."/>
            <person name="Clum A."/>
            <person name="Steindorff A."/>
            <person name="Ohm R."/>
            <person name="Martin F."/>
            <person name="Silar P."/>
            <person name="Natvig D."/>
            <person name="Lalanne C."/>
            <person name="Gautier V."/>
            <person name="Ament-Velasquez S.L."/>
            <person name="Kruys A."/>
            <person name="Hutchinson M.I."/>
            <person name="Powell A.J."/>
            <person name="Barry K."/>
            <person name="Miller A.N."/>
            <person name="Grigoriev I.V."/>
            <person name="Debuchy R."/>
            <person name="Gladieux P."/>
            <person name="Thoren M.H."/>
            <person name="Johannesson H."/>
        </authorList>
    </citation>
    <scope>NUCLEOTIDE SEQUENCE</scope>
    <source>
        <strain evidence="4">CBS 118394</strain>
    </source>
</reference>
<dbReference type="InterPro" id="IPR042171">
    <property type="entry name" value="Acyl-CoA_hotdog"/>
</dbReference>
<dbReference type="InterPro" id="IPR003703">
    <property type="entry name" value="Acyl_CoA_thio"/>
</dbReference>
<dbReference type="InterPro" id="IPR029069">
    <property type="entry name" value="HotDog_dom_sf"/>
</dbReference>
<sequence>MAAAGNATTVQQHVRLSFQESMSLVELPAPKDVMPRGPAGSPAVRKFMSTRAAYLPTSDYPSDGGKLPKLHTAAFGGHVYAQAGYAACKCWRDLEDKRGMSERQGLHTIHGYFTLAGKCDRPFIYDVTAVTVSRSLATFIVTAYQPSEPSTNPQGDYFPLKDASLPLLDGPCFTALCSFKLAEPHSAGVSAQEEAPQIRFREVLSSRRPKEWLPAPIADIDAVVEFLGGHHVGAFPMVDMKKVDMTVFNEGKPYHERRELILYRLLKPLPPAVDDGGSGHDANSHVLVHAYAADRNGLLMAGNHLGFGYSMGKAATISNTFVVHVNADEAVMRYCEDEDVSEGWWMQEVCFPRAGAGRGIILNKIWSPEGVHVATEYQDGIIRSWEKRLDNKGKL</sequence>
<reference evidence="4" key="1">
    <citation type="journal article" date="2023" name="Mol. Phylogenet. Evol.">
        <title>Genome-scale phylogeny and comparative genomics of the fungal order Sordariales.</title>
        <authorList>
            <person name="Hensen N."/>
            <person name="Bonometti L."/>
            <person name="Westerberg I."/>
            <person name="Brannstrom I.O."/>
            <person name="Guillou S."/>
            <person name="Cros-Aarteil S."/>
            <person name="Calhoun S."/>
            <person name="Haridas S."/>
            <person name="Kuo A."/>
            <person name="Mondo S."/>
            <person name="Pangilinan J."/>
            <person name="Riley R."/>
            <person name="LaButti K."/>
            <person name="Andreopoulos B."/>
            <person name="Lipzen A."/>
            <person name="Chen C."/>
            <person name="Yan M."/>
            <person name="Daum C."/>
            <person name="Ng V."/>
            <person name="Clum A."/>
            <person name="Steindorff A."/>
            <person name="Ohm R.A."/>
            <person name="Martin F."/>
            <person name="Silar P."/>
            <person name="Natvig D.O."/>
            <person name="Lalanne C."/>
            <person name="Gautier V."/>
            <person name="Ament-Velasquez S.L."/>
            <person name="Kruys A."/>
            <person name="Hutchinson M.I."/>
            <person name="Powell A.J."/>
            <person name="Barry K."/>
            <person name="Miller A.N."/>
            <person name="Grigoriev I.V."/>
            <person name="Debuchy R."/>
            <person name="Gladieux P."/>
            <person name="Hiltunen Thoren M."/>
            <person name="Johannesson H."/>
        </authorList>
    </citation>
    <scope>NUCLEOTIDE SEQUENCE</scope>
    <source>
        <strain evidence="4">CBS 118394</strain>
    </source>
</reference>
<dbReference type="Proteomes" id="UP001283341">
    <property type="component" value="Unassembled WGS sequence"/>
</dbReference>
<protein>
    <submittedName>
        <fullName evidence="4">Thioesterase-like superfamily-domain-containing protein</fullName>
    </submittedName>
</protein>
<keyword evidence="2" id="KW-0378">Hydrolase</keyword>
<feature type="domain" description="Acyl-CoA thioesterase-like N-terminal HotDog" evidence="3">
    <location>
        <begin position="71"/>
        <end position="147"/>
    </location>
</feature>
<dbReference type="EMBL" id="JAUEDM010000007">
    <property type="protein sequence ID" value="KAK3313565.1"/>
    <property type="molecule type" value="Genomic_DNA"/>
</dbReference>
<organism evidence="4 5">
    <name type="scientific">Apodospora peruviana</name>
    <dbReference type="NCBI Taxonomy" id="516989"/>
    <lineage>
        <taxon>Eukaryota</taxon>
        <taxon>Fungi</taxon>
        <taxon>Dikarya</taxon>
        <taxon>Ascomycota</taxon>
        <taxon>Pezizomycotina</taxon>
        <taxon>Sordariomycetes</taxon>
        <taxon>Sordariomycetidae</taxon>
        <taxon>Sordariales</taxon>
        <taxon>Lasiosphaeriaceae</taxon>
        <taxon>Apodospora</taxon>
    </lineage>
</organism>
<dbReference type="InterPro" id="IPR049449">
    <property type="entry name" value="TesB_ACOT8-like_N"/>
</dbReference>
<dbReference type="PANTHER" id="PTHR11066:SF64">
    <property type="entry name" value="ACYL-COA THIOESTERASE (AFU_ORTHOLOGUE AFUA_1G12060)"/>
    <property type="match status" value="1"/>
</dbReference>
<comment type="caution">
    <text evidence="4">The sequence shown here is derived from an EMBL/GenBank/DDBJ whole genome shotgun (WGS) entry which is preliminary data.</text>
</comment>
<dbReference type="GO" id="GO:0047617">
    <property type="term" value="F:fatty acyl-CoA hydrolase activity"/>
    <property type="evidence" value="ECO:0007669"/>
    <property type="project" value="InterPro"/>
</dbReference>
<evidence type="ECO:0000256" key="2">
    <source>
        <dbReference type="ARBA" id="ARBA00022801"/>
    </source>
</evidence>
<dbReference type="PANTHER" id="PTHR11066">
    <property type="entry name" value="ACYL-COA THIOESTERASE"/>
    <property type="match status" value="1"/>
</dbReference>
<dbReference type="CDD" id="cd03445">
    <property type="entry name" value="Thioesterase_II_repeat2"/>
    <property type="match status" value="1"/>
</dbReference>
<evidence type="ECO:0000259" key="3">
    <source>
        <dbReference type="Pfam" id="PF13622"/>
    </source>
</evidence>
<dbReference type="SUPFAM" id="SSF54637">
    <property type="entry name" value="Thioesterase/thiol ester dehydrase-isomerase"/>
    <property type="match status" value="2"/>
</dbReference>
<name>A0AAE0LZR1_9PEZI</name>
<dbReference type="CDD" id="cd03444">
    <property type="entry name" value="Thioesterase_II_repeat1"/>
    <property type="match status" value="1"/>
</dbReference>